<keyword evidence="1" id="KW-0812">Transmembrane</keyword>
<evidence type="ECO:0000313" key="3">
    <source>
        <dbReference type="EMBL" id="EFF62517.1"/>
    </source>
</evidence>
<dbReference type="Pfam" id="PF20016">
    <property type="entry name" value="ThsA_Macro"/>
    <property type="match status" value="1"/>
</dbReference>
<accession>A0ABP2HY38</accession>
<name>A0ABP2HY38_9FIRM</name>
<feature type="transmembrane region" description="Helical" evidence="1">
    <location>
        <begin position="12"/>
        <end position="34"/>
    </location>
</feature>
<protein>
    <recommendedName>
        <fullName evidence="2">Thoeris protein ThsA Macro domain-containing protein</fullName>
    </recommendedName>
</protein>
<proteinExistence type="predicted"/>
<dbReference type="Proteomes" id="UP000002938">
    <property type="component" value="Unassembled WGS sequence"/>
</dbReference>
<reference evidence="3 4" key="1">
    <citation type="journal article" date="2011" name="J. Bacteriol.">
        <title>Draft Genome Sequence of Turicibacter sanguinis PC909, Isolated from Human Feces.</title>
        <authorList>
            <person name="Cuiv P.O."/>
            <person name="Klaassens E.S."/>
            <person name="Durkin A.S."/>
            <person name="Harkins D.M."/>
            <person name="Foster L."/>
            <person name="McCorrison J."/>
            <person name="Torralba M."/>
            <person name="Nelson K.E."/>
            <person name="Morrison M."/>
        </authorList>
    </citation>
    <scope>NUCLEOTIDE SEQUENCE [LARGE SCALE GENOMIC DNA]</scope>
    <source>
        <strain evidence="3 4">PC909</strain>
    </source>
</reference>
<evidence type="ECO:0000259" key="2">
    <source>
        <dbReference type="Pfam" id="PF20016"/>
    </source>
</evidence>
<keyword evidence="1" id="KW-0472">Membrane</keyword>
<dbReference type="RefSeq" id="WP_006785924.1">
    <property type="nucleotide sequence ID" value="NZ_ADMN01000123.1"/>
</dbReference>
<keyword evidence="1" id="KW-1133">Transmembrane helix</keyword>
<keyword evidence="4" id="KW-1185">Reference proteome</keyword>
<evidence type="ECO:0000313" key="4">
    <source>
        <dbReference type="Proteomes" id="UP000002938"/>
    </source>
</evidence>
<feature type="transmembrane region" description="Helical" evidence="1">
    <location>
        <begin position="46"/>
        <end position="66"/>
    </location>
</feature>
<dbReference type="EMBL" id="ADMN01000123">
    <property type="protein sequence ID" value="EFF62517.1"/>
    <property type="molecule type" value="Genomic_DNA"/>
</dbReference>
<feature type="domain" description="Thoeris protein ThsA Macro" evidence="2">
    <location>
        <begin position="84"/>
        <end position="265"/>
    </location>
</feature>
<gene>
    <name evidence="3" type="ORF">CUW_1923</name>
</gene>
<dbReference type="InterPro" id="IPR045535">
    <property type="entry name" value="ThsA_Macro"/>
</dbReference>
<evidence type="ECO:0000256" key="1">
    <source>
        <dbReference type="SAM" id="Phobius"/>
    </source>
</evidence>
<comment type="caution">
    <text evidence="3">The sequence shown here is derived from an EMBL/GenBank/DDBJ whole genome shotgun (WGS) entry which is preliminary data.</text>
</comment>
<sequence length="281" mass="32830">MRIKVNFFDKKIINQWLAILGIFGGIYTYITIFIPVPEQIKNNKGSIILAIIISTLLIAIYIFLWIKANLSTKVTLNINNSILEVKTGNIFRQKNFKVIPFNEYFDTLVDDDLISKTSLNGIFIENELDIDVQLLDNHIEKQLISRYLETEETKNRNKGKKVKYPLGTICKYDDYLLTAFSKFDSDNKAYLTMQNYINFLMKFWDEIDRVYAGKSIAIPVLGSGITRFKENINITDQELLEILIWSFKISRIKIKYPSKVSIIIYDENVDKIDFYKLKELK</sequence>
<organism evidence="3 4">
    <name type="scientific">Turicibacter sanguinis PC909</name>
    <dbReference type="NCBI Taxonomy" id="702450"/>
    <lineage>
        <taxon>Bacteria</taxon>
        <taxon>Bacillati</taxon>
        <taxon>Bacillota</taxon>
        <taxon>Erysipelotrichia</taxon>
        <taxon>Erysipelotrichales</taxon>
        <taxon>Turicibacteraceae</taxon>
        <taxon>Turicibacter</taxon>
    </lineage>
</organism>